<evidence type="ECO:0000313" key="2">
    <source>
        <dbReference type="Proteomes" id="UP001408356"/>
    </source>
</evidence>
<reference evidence="1 2" key="1">
    <citation type="journal article" date="2024" name="J. Plant Pathol.">
        <title>Sequence and assembly of the genome of Seiridium unicorne, isolate CBS 538.82, causal agent of cypress canker disease.</title>
        <authorList>
            <person name="Scali E."/>
            <person name="Rocca G.D."/>
            <person name="Danti R."/>
            <person name="Garbelotto M."/>
            <person name="Barberini S."/>
            <person name="Baroncelli R."/>
            <person name="Emiliani G."/>
        </authorList>
    </citation>
    <scope>NUCLEOTIDE SEQUENCE [LARGE SCALE GENOMIC DNA]</scope>
    <source>
        <strain evidence="1 2">BM-138-508</strain>
    </source>
</reference>
<dbReference type="EMBL" id="JARVKF010000438">
    <property type="protein sequence ID" value="KAK9413527.1"/>
    <property type="molecule type" value="Genomic_DNA"/>
</dbReference>
<dbReference type="PANTHER" id="PTHR36978:SF4">
    <property type="entry name" value="P-LOOP CONTAINING NUCLEOSIDE TRIPHOSPHATE HYDROLASE PROTEIN"/>
    <property type="match status" value="1"/>
</dbReference>
<comment type="caution">
    <text evidence="1">The sequence shown here is derived from an EMBL/GenBank/DDBJ whole genome shotgun (WGS) entry which is preliminary data.</text>
</comment>
<evidence type="ECO:0000313" key="1">
    <source>
        <dbReference type="EMBL" id="KAK9413527.1"/>
    </source>
</evidence>
<dbReference type="Pfam" id="PF17784">
    <property type="entry name" value="Sulfotransfer_4"/>
    <property type="match status" value="1"/>
</dbReference>
<gene>
    <name evidence="1" type="ORF">SUNI508_11849</name>
</gene>
<dbReference type="InterPro" id="IPR040632">
    <property type="entry name" value="Sulfotransfer_4"/>
</dbReference>
<name>A0ABR2UFY2_9PEZI</name>
<keyword evidence="2" id="KW-1185">Reference proteome</keyword>
<dbReference type="Gene3D" id="3.40.50.300">
    <property type="entry name" value="P-loop containing nucleotide triphosphate hydrolases"/>
    <property type="match status" value="1"/>
</dbReference>
<sequence>MAYKILGYKTHHGLLEDVMDTPWSLIEQAAEATWPLVPDAIARPLYQRTDWDAIWGSKYEAVTDLTSPSTLKLIKAYPDAKVVIVQRDFDSWWPSFRSQLRDKVMKEPNSSIQAFISYRFLGIQPVHAMKKVFLGFFSATTREEVDIERAREVYDAYFRQIRAAVPPERRIE</sequence>
<accession>A0ABR2UFY2</accession>
<dbReference type="PANTHER" id="PTHR36978">
    <property type="entry name" value="P-LOOP CONTAINING NUCLEOTIDE TRIPHOSPHATE HYDROLASE"/>
    <property type="match status" value="1"/>
</dbReference>
<dbReference type="Proteomes" id="UP001408356">
    <property type="component" value="Unassembled WGS sequence"/>
</dbReference>
<dbReference type="InterPro" id="IPR027417">
    <property type="entry name" value="P-loop_NTPase"/>
</dbReference>
<organism evidence="1 2">
    <name type="scientific">Seiridium unicorne</name>
    <dbReference type="NCBI Taxonomy" id="138068"/>
    <lineage>
        <taxon>Eukaryota</taxon>
        <taxon>Fungi</taxon>
        <taxon>Dikarya</taxon>
        <taxon>Ascomycota</taxon>
        <taxon>Pezizomycotina</taxon>
        <taxon>Sordariomycetes</taxon>
        <taxon>Xylariomycetidae</taxon>
        <taxon>Amphisphaeriales</taxon>
        <taxon>Sporocadaceae</taxon>
        <taxon>Seiridium</taxon>
    </lineage>
</organism>
<proteinExistence type="predicted"/>
<protein>
    <submittedName>
        <fullName evidence="1">Efflux pump antibiotic resistance protein</fullName>
    </submittedName>
</protein>